<evidence type="ECO:0000313" key="2">
    <source>
        <dbReference type="Proteomes" id="UP000092460"/>
    </source>
</evidence>
<name>A0A1B0ASF2_9MUSC</name>
<dbReference type="VEuPathDB" id="VectorBase:GPPI006884"/>
<accession>A0A1B0ASF2</accession>
<reference evidence="1" key="2">
    <citation type="submission" date="2020-05" db="UniProtKB">
        <authorList>
            <consortium name="EnsemblMetazoa"/>
        </authorList>
    </citation>
    <scope>IDENTIFICATION</scope>
    <source>
        <strain evidence="1">IAEA</strain>
    </source>
</reference>
<protein>
    <submittedName>
        <fullName evidence="1">Uncharacterized protein</fullName>
    </submittedName>
</protein>
<dbReference type="EMBL" id="JXJN01002752">
    <property type="status" value="NOT_ANNOTATED_CDS"/>
    <property type="molecule type" value="Genomic_DNA"/>
</dbReference>
<evidence type="ECO:0000313" key="1">
    <source>
        <dbReference type="EnsemblMetazoa" id="GPPI006884-PA"/>
    </source>
</evidence>
<organism evidence="1 2">
    <name type="scientific">Glossina palpalis gambiensis</name>
    <dbReference type="NCBI Taxonomy" id="67801"/>
    <lineage>
        <taxon>Eukaryota</taxon>
        <taxon>Metazoa</taxon>
        <taxon>Ecdysozoa</taxon>
        <taxon>Arthropoda</taxon>
        <taxon>Hexapoda</taxon>
        <taxon>Insecta</taxon>
        <taxon>Pterygota</taxon>
        <taxon>Neoptera</taxon>
        <taxon>Endopterygota</taxon>
        <taxon>Diptera</taxon>
        <taxon>Brachycera</taxon>
        <taxon>Muscomorpha</taxon>
        <taxon>Hippoboscoidea</taxon>
        <taxon>Glossinidae</taxon>
        <taxon>Glossina</taxon>
    </lineage>
</organism>
<dbReference type="EMBL" id="JXJN01002751">
    <property type="status" value="NOT_ANNOTATED_CDS"/>
    <property type="molecule type" value="Genomic_DNA"/>
</dbReference>
<proteinExistence type="predicted"/>
<dbReference type="EnsemblMetazoa" id="GPPI006884-RA">
    <property type="protein sequence ID" value="GPPI006884-PA"/>
    <property type="gene ID" value="GPPI006884"/>
</dbReference>
<reference evidence="2" key="1">
    <citation type="submission" date="2015-01" db="EMBL/GenBank/DDBJ databases">
        <authorList>
            <person name="Aksoy S."/>
            <person name="Warren W."/>
            <person name="Wilson R.K."/>
        </authorList>
    </citation>
    <scope>NUCLEOTIDE SEQUENCE [LARGE SCALE GENOMIC DNA]</scope>
    <source>
        <strain evidence="2">IAEA</strain>
    </source>
</reference>
<sequence>MPIIQPSFNPGMSSINNSSSSSIVAFGMASDTHFNSSESPNLRSILILPPKLVSFMRGAEGSEKSKQLDLSHTLKSCITFLSQDGQRGAMLHGVNTQAPVIFHCHPGDTMLMLAKDSHCIELSFGWFCSLFPLSHSWSRFAKAEAADTCPCKPSRSVIAYLIYTYRHNPFNFIANIMSYFSFAFQLKSIAFIGMMFSR</sequence>
<dbReference type="AlphaFoldDB" id="A0A1B0ASF2"/>
<keyword evidence="2" id="KW-1185">Reference proteome</keyword>
<dbReference type="Proteomes" id="UP000092460">
    <property type="component" value="Unassembled WGS sequence"/>
</dbReference>